<evidence type="ECO:0000256" key="1">
    <source>
        <dbReference type="SAM" id="MobiDB-lite"/>
    </source>
</evidence>
<dbReference type="OrthoDB" id="3639574at2759"/>
<feature type="signal peptide" evidence="2">
    <location>
        <begin position="1"/>
        <end position="22"/>
    </location>
</feature>
<organism evidence="3 4">
    <name type="scientific">Cercospora zeae-maydis SCOH1-5</name>
    <dbReference type="NCBI Taxonomy" id="717836"/>
    <lineage>
        <taxon>Eukaryota</taxon>
        <taxon>Fungi</taxon>
        <taxon>Dikarya</taxon>
        <taxon>Ascomycota</taxon>
        <taxon>Pezizomycotina</taxon>
        <taxon>Dothideomycetes</taxon>
        <taxon>Dothideomycetidae</taxon>
        <taxon>Mycosphaerellales</taxon>
        <taxon>Mycosphaerellaceae</taxon>
        <taxon>Cercospora</taxon>
    </lineage>
</organism>
<evidence type="ECO:0000313" key="4">
    <source>
        <dbReference type="Proteomes" id="UP000799539"/>
    </source>
</evidence>
<reference evidence="3" key="1">
    <citation type="journal article" date="2020" name="Stud. Mycol.">
        <title>101 Dothideomycetes genomes: a test case for predicting lifestyles and emergence of pathogens.</title>
        <authorList>
            <person name="Haridas S."/>
            <person name="Albert R."/>
            <person name="Binder M."/>
            <person name="Bloem J."/>
            <person name="Labutti K."/>
            <person name="Salamov A."/>
            <person name="Andreopoulos B."/>
            <person name="Baker S."/>
            <person name="Barry K."/>
            <person name="Bills G."/>
            <person name="Bluhm B."/>
            <person name="Cannon C."/>
            <person name="Castanera R."/>
            <person name="Culley D."/>
            <person name="Daum C."/>
            <person name="Ezra D."/>
            <person name="Gonzalez J."/>
            <person name="Henrissat B."/>
            <person name="Kuo A."/>
            <person name="Liang C."/>
            <person name="Lipzen A."/>
            <person name="Lutzoni F."/>
            <person name="Magnuson J."/>
            <person name="Mondo S."/>
            <person name="Nolan M."/>
            <person name="Ohm R."/>
            <person name="Pangilinan J."/>
            <person name="Park H.-J."/>
            <person name="Ramirez L."/>
            <person name="Alfaro M."/>
            <person name="Sun H."/>
            <person name="Tritt A."/>
            <person name="Yoshinaga Y."/>
            <person name="Zwiers L.-H."/>
            <person name="Turgeon B."/>
            <person name="Goodwin S."/>
            <person name="Spatafora J."/>
            <person name="Crous P."/>
            <person name="Grigoriev I."/>
        </authorList>
    </citation>
    <scope>NUCLEOTIDE SEQUENCE</scope>
    <source>
        <strain evidence="3">SCOH1-5</strain>
    </source>
</reference>
<accession>A0A6A6F6L6</accession>
<evidence type="ECO:0000313" key="3">
    <source>
        <dbReference type="EMBL" id="KAF2209436.1"/>
    </source>
</evidence>
<dbReference type="EMBL" id="ML992686">
    <property type="protein sequence ID" value="KAF2209436.1"/>
    <property type="molecule type" value="Genomic_DNA"/>
</dbReference>
<feature type="chain" id="PRO_5025463945" evidence="2">
    <location>
        <begin position="23"/>
        <end position="376"/>
    </location>
</feature>
<name>A0A6A6F6L6_9PEZI</name>
<dbReference type="Proteomes" id="UP000799539">
    <property type="component" value="Unassembled WGS sequence"/>
</dbReference>
<proteinExistence type="predicted"/>
<keyword evidence="4" id="KW-1185">Reference proteome</keyword>
<sequence length="376" mass="41420">MVNFRSIAVAAAVVATFSSVSGLPTSSFTRPAPRHGPHPSDQSVDLPAPTSMPKRPSSSLAAPESHTWLSDRYDDLASEHHPTMRQQILCTIRFFTKPMLWEDRDPACAYLFGSSTPFLTKDTDLVGPNTNNHLRKRGGGDVLAIPIKALIGFLTDPKTYKSPHSKARISMPLGPFRNDRSGVKPAPAHGSGNGTSASNSTLPQPKQPKDINYAPIISDIINEYAEGDPGREFGTYPVYLTPIMNQLKLDGYATGTGRGNLTAQGLHDRKDKYNALVKSLLGQAIFYSLNDWVESIDVLLDAMINDGVATFVREKAPKSGFNKSTLPPTKKIRPDYTNDFAKIVHEAHKFEYRYNATMESFTPLVEELKKDGWKET</sequence>
<dbReference type="AlphaFoldDB" id="A0A6A6F6L6"/>
<feature type="region of interest" description="Disordered" evidence="1">
    <location>
        <begin position="24"/>
        <end position="64"/>
    </location>
</feature>
<keyword evidence="2" id="KW-0732">Signal</keyword>
<feature type="region of interest" description="Disordered" evidence="1">
    <location>
        <begin position="161"/>
        <end position="208"/>
    </location>
</feature>
<evidence type="ECO:0000256" key="2">
    <source>
        <dbReference type="SAM" id="SignalP"/>
    </source>
</evidence>
<protein>
    <submittedName>
        <fullName evidence="3">Uncharacterized protein</fullName>
    </submittedName>
</protein>
<gene>
    <name evidence="3" type="ORF">CERZMDRAFT_118429</name>
</gene>